<dbReference type="EMBL" id="OX395126">
    <property type="protein sequence ID" value="CAI5763860.1"/>
    <property type="molecule type" value="Genomic_DNA"/>
</dbReference>
<gene>
    <name evidence="2" type="ORF">PODLI_1B034728</name>
</gene>
<keyword evidence="1" id="KW-0472">Membrane</keyword>
<dbReference type="Proteomes" id="UP001178461">
    <property type="component" value="Chromosome 1"/>
</dbReference>
<keyword evidence="1" id="KW-0812">Transmembrane</keyword>
<protein>
    <submittedName>
        <fullName evidence="2">Uncharacterized protein</fullName>
    </submittedName>
</protein>
<proteinExistence type="predicted"/>
<evidence type="ECO:0000256" key="1">
    <source>
        <dbReference type="SAM" id="Phobius"/>
    </source>
</evidence>
<keyword evidence="1" id="KW-1133">Transmembrane helix</keyword>
<organism evidence="2 3">
    <name type="scientific">Podarcis lilfordi</name>
    <name type="common">Lilford's wall lizard</name>
    <dbReference type="NCBI Taxonomy" id="74358"/>
    <lineage>
        <taxon>Eukaryota</taxon>
        <taxon>Metazoa</taxon>
        <taxon>Chordata</taxon>
        <taxon>Craniata</taxon>
        <taxon>Vertebrata</taxon>
        <taxon>Euteleostomi</taxon>
        <taxon>Lepidosauria</taxon>
        <taxon>Squamata</taxon>
        <taxon>Bifurcata</taxon>
        <taxon>Unidentata</taxon>
        <taxon>Episquamata</taxon>
        <taxon>Laterata</taxon>
        <taxon>Lacertibaenia</taxon>
        <taxon>Lacertidae</taxon>
        <taxon>Podarcis</taxon>
    </lineage>
</organism>
<dbReference type="AlphaFoldDB" id="A0AA35JQI9"/>
<reference evidence="2" key="1">
    <citation type="submission" date="2022-12" db="EMBL/GenBank/DDBJ databases">
        <authorList>
            <person name="Alioto T."/>
            <person name="Alioto T."/>
            <person name="Gomez Garrido J."/>
        </authorList>
    </citation>
    <scope>NUCLEOTIDE SEQUENCE</scope>
</reference>
<sequence>MESNVTAVLQNNASWIHVASLIACCAQVPLVLLDSVLLSVSIFQLIMSAEIGVAPVTSLSTAMELQSGVLKMFMYKMAPRVVMVYTANMEIAQLTVGSVK</sequence>
<feature type="transmembrane region" description="Helical" evidence="1">
    <location>
        <begin position="15"/>
        <end position="38"/>
    </location>
</feature>
<accession>A0AA35JQI9</accession>
<keyword evidence="3" id="KW-1185">Reference proteome</keyword>
<evidence type="ECO:0000313" key="2">
    <source>
        <dbReference type="EMBL" id="CAI5763860.1"/>
    </source>
</evidence>
<name>A0AA35JQI9_9SAUR</name>
<evidence type="ECO:0000313" key="3">
    <source>
        <dbReference type="Proteomes" id="UP001178461"/>
    </source>
</evidence>